<gene>
    <name evidence="5" type="ORF">DM02DRAFT_676597</name>
</gene>
<dbReference type="PANTHER" id="PTHR45527">
    <property type="entry name" value="NONRIBOSOMAL PEPTIDE SYNTHETASE"/>
    <property type="match status" value="1"/>
</dbReference>
<keyword evidence="3" id="KW-0436">Ligase</keyword>
<dbReference type="InterPro" id="IPR036736">
    <property type="entry name" value="ACP-like_sf"/>
</dbReference>
<dbReference type="Pfam" id="PF00550">
    <property type="entry name" value="PP-binding"/>
    <property type="match status" value="1"/>
</dbReference>
<dbReference type="GO" id="GO:0031177">
    <property type="term" value="F:phosphopantetheine binding"/>
    <property type="evidence" value="ECO:0007669"/>
    <property type="project" value="TreeGrafter"/>
</dbReference>
<dbReference type="Pfam" id="PF00668">
    <property type="entry name" value="Condensation"/>
    <property type="match status" value="1"/>
</dbReference>
<dbReference type="Proteomes" id="UP000244855">
    <property type="component" value="Unassembled WGS sequence"/>
</dbReference>
<dbReference type="SUPFAM" id="SSF47336">
    <property type="entry name" value="ACP-like"/>
    <property type="match status" value="1"/>
</dbReference>
<evidence type="ECO:0000256" key="3">
    <source>
        <dbReference type="ARBA" id="ARBA00022598"/>
    </source>
</evidence>
<evidence type="ECO:0000313" key="5">
    <source>
        <dbReference type="EMBL" id="PVH93810.1"/>
    </source>
</evidence>
<feature type="domain" description="Carrier" evidence="4">
    <location>
        <begin position="50"/>
        <end position="129"/>
    </location>
</feature>
<protein>
    <submittedName>
        <fullName evidence="5">CoA-dependent acyltransferase</fullName>
    </submittedName>
</protein>
<evidence type="ECO:0000259" key="4">
    <source>
        <dbReference type="PROSITE" id="PS50075"/>
    </source>
</evidence>
<keyword evidence="1" id="KW-0596">Phosphopantetheine</keyword>
<dbReference type="AlphaFoldDB" id="A0A2V1D6V1"/>
<keyword evidence="6" id="KW-1185">Reference proteome</keyword>
<dbReference type="GO" id="GO:0016874">
    <property type="term" value="F:ligase activity"/>
    <property type="evidence" value="ECO:0007669"/>
    <property type="project" value="UniProtKB-KW"/>
</dbReference>
<keyword evidence="5" id="KW-0012">Acyltransferase</keyword>
<name>A0A2V1D6V1_9PLEO</name>
<dbReference type="Gene3D" id="3.30.559.30">
    <property type="entry name" value="Nonribosomal peptide synthetase, condensation domain"/>
    <property type="match status" value="1"/>
</dbReference>
<keyword evidence="2" id="KW-0597">Phosphoprotein</keyword>
<evidence type="ECO:0000256" key="1">
    <source>
        <dbReference type="ARBA" id="ARBA00022450"/>
    </source>
</evidence>
<reference evidence="5 6" key="1">
    <citation type="journal article" date="2018" name="Sci. Rep.">
        <title>Comparative genomics provides insights into the lifestyle and reveals functional heterogeneity of dark septate endophytic fungi.</title>
        <authorList>
            <person name="Knapp D.G."/>
            <person name="Nemeth J.B."/>
            <person name="Barry K."/>
            <person name="Hainaut M."/>
            <person name="Henrissat B."/>
            <person name="Johnson J."/>
            <person name="Kuo A."/>
            <person name="Lim J.H.P."/>
            <person name="Lipzen A."/>
            <person name="Nolan M."/>
            <person name="Ohm R.A."/>
            <person name="Tamas L."/>
            <person name="Grigoriev I.V."/>
            <person name="Spatafora J.W."/>
            <person name="Nagy L.G."/>
            <person name="Kovacs G.M."/>
        </authorList>
    </citation>
    <scope>NUCLEOTIDE SEQUENCE [LARGE SCALE GENOMIC DNA]</scope>
    <source>
        <strain evidence="5 6">DSE2036</strain>
    </source>
</reference>
<evidence type="ECO:0000313" key="6">
    <source>
        <dbReference type="Proteomes" id="UP000244855"/>
    </source>
</evidence>
<dbReference type="InterPro" id="IPR023213">
    <property type="entry name" value="CAT-like_dom_sf"/>
</dbReference>
<dbReference type="InterPro" id="IPR001242">
    <property type="entry name" value="Condensation_dom"/>
</dbReference>
<dbReference type="GO" id="GO:0005737">
    <property type="term" value="C:cytoplasm"/>
    <property type="evidence" value="ECO:0007669"/>
    <property type="project" value="TreeGrafter"/>
</dbReference>
<dbReference type="Gene3D" id="3.30.559.10">
    <property type="entry name" value="Chloramphenicol acetyltransferase-like domain"/>
    <property type="match status" value="1"/>
</dbReference>
<dbReference type="PROSITE" id="PS50075">
    <property type="entry name" value="CARRIER"/>
    <property type="match status" value="1"/>
</dbReference>
<dbReference type="STRING" id="97972.A0A2V1D6V1"/>
<dbReference type="InterPro" id="IPR006162">
    <property type="entry name" value="Ppantetheine_attach_site"/>
</dbReference>
<dbReference type="GO" id="GO:0044550">
    <property type="term" value="P:secondary metabolite biosynthetic process"/>
    <property type="evidence" value="ECO:0007669"/>
    <property type="project" value="TreeGrafter"/>
</dbReference>
<accession>A0A2V1D6V1</accession>
<dbReference type="GO" id="GO:0016746">
    <property type="term" value="F:acyltransferase activity"/>
    <property type="evidence" value="ECO:0007669"/>
    <property type="project" value="UniProtKB-KW"/>
</dbReference>
<dbReference type="InterPro" id="IPR009081">
    <property type="entry name" value="PP-bd_ACP"/>
</dbReference>
<proteinExistence type="predicted"/>
<evidence type="ECO:0000256" key="2">
    <source>
        <dbReference type="ARBA" id="ARBA00022553"/>
    </source>
</evidence>
<dbReference type="PROSITE" id="PS00012">
    <property type="entry name" value="PHOSPHOPANTETHEINE"/>
    <property type="match status" value="1"/>
</dbReference>
<dbReference type="GO" id="GO:0043041">
    <property type="term" value="P:amino acid activation for nonribosomal peptide biosynthetic process"/>
    <property type="evidence" value="ECO:0007669"/>
    <property type="project" value="TreeGrafter"/>
</dbReference>
<dbReference type="OrthoDB" id="4510599at2759"/>
<keyword evidence="5" id="KW-0808">Transferase</keyword>
<dbReference type="Gene3D" id="1.10.1200.10">
    <property type="entry name" value="ACP-like"/>
    <property type="match status" value="1"/>
</dbReference>
<dbReference type="PANTHER" id="PTHR45527:SF1">
    <property type="entry name" value="FATTY ACID SYNTHASE"/>
    <property type="match status" value="1"/>
</dbReference>
<sequence>MFIPPPCFPENTSGKVERKALVEDILGEFDEDDFKHYTVSTTTQTSDTTHPMTVNEKTLQEIWSQFLGVGVNIIKQDDSFLRLGGDSVDMIRMVTMLRQKELHLSPVEAMVDPKLSSVASKITLISNENATAKSSRTTPFFLLRRQLGAFGAERLAASAAEQCGVAQETIENIYPCTALQEGLLYLSEKIPGLYFYRQAWSLDADIDIDRFVAAYHGLCKAHPILRTRVVRGDDGKSYQVVLHDDALISFDGGDEVGAHMTAISGGSGTLNGKPLHSVSIHAPAADPGSKFSKKFVRIIHHALYDAWSLANLDAELAERYAAAESFLPPEIPSYTRFIEYITKQDPNSADEYWKHYLGGARQTCWPSVPHSYQPQTTACIQTTFELEWNKSSTNVQDHTKAAVARLAWAILLGKYSNETDVSFGVALSGRDAPIEGIEGMTATVILPASRMCWN</sequence>
<dbReference type="EMBL" id="KZ805566">
    <property type="protein sequence ID" value="PVH93810.1"/>
    <property type="molecule type" value="Genomic_DNA"/>
</dbReference>
<dbReference type="SUPFAM" id="SSF52777">
    <property type="entry name" value="CoA-dependent acyltransferases"/>
    <property type="match status" value="2"/>
</dbReference>
<organism evidence="5 6">
    <name type="scientific">Periconia macrospinosa</name>
    <dbReference type="NCBI Taxonomy" id="97972"/>
    <lineage>
        <taxon>Eukaryota</taxon>
        <taxon>Fungi</taxon>
        <taxon>Dikarya</taxon>
        <taxon>Ascomycota</taxon>
        <taxon>Pezizomycotina</taxon>
        <taxon>Dothideomycetes</taxon>
        <taxon>Pleosporomycetidae</taxon>
        <taxon>Pleosporales</taxon>
        <taxon>Massarineae</taxon>
        <taxon>Periconiaceae</taxon>
        <taxon>Periconia</taxon>
    </lineage>
</organism>